<keyword evidence="1" id="KW-0521">NADP</keyword>
<organism evidence="4 5">
    <name type="scientific">Coemansia guatemalensis</name>
    <dbReference type="NCBI Taxonomy" id="2761395"/>
    <lineage>
        <taxon>Eukaryota</taxon>
        <taxon>Fungi</taxon>
        <taxon>Fungi incertae sedis</taxon>
        <taxon>Zoopagomycota</taxon>
        <taxon>Kickxellomycotina</taxon>
        <taxon>Kickxellomycetes</taxon>
        <taxon>Kickxellales</taxon>
        <taxon>Kickxellaceae</taxon>
        <taxon>Coemansia</taxon>
    </lineage>
</organism>
<feature type="domain" description="NmrA-like" evidence="3">
    <location>
        <begin position="8"/>
        <end position="250"/>
    </location>
</feature>
<protein>
    <recommendedName>
        <fullName evidence="3">NmrA-like domain-containing protein</fullName>
    </recommendedName>
</protein>
<evidence type="ECO:0000256" key="2">
    <source>
        <dbReference type="ARBA" id="ARBA00023002"/>
    </source>
</evidence>
<name>A0A9W8LTU8_9FUNG</name>
<dbReference type="GO" id="GO:0016491">
    <property type="term" value="F:oxidoreductase activity"/>
    <property type="evidence" value="ECO:0007669"/>
    <property type="project" value="UniProtKB-KW"/>
</dbReference>
<proteinExistence type="predicted"/>
<dbReference type="PANTHER" id="PTHR47706:SF9">
    <property type="entry name" value="NMRA-LIKE DOMAIN-CONTAINING PROTEIN-RELATED"/>
    <property type="match status" value="1"/>
</dbReference>
<sequence length="353" mass="38963">MATMCSYKRIAVVGTGGYGWHFLQALARSNYFEKVRAVTRKSGIDDKEKRARIRALRELGVEVVEYEDKTADAFGQAFADIDIVLSAVGLAGVLEQIPMIDGAIQAGVRWFIPSEFGVAHYSSVWMPFKCPLAAKSTIEQYLAEKARPKGLAYTIVYTGLALDYLDPRSLGLKVNKNAATLVGRGGTPITFTAIADVIRLVVEIVQRPKEMQNRTIRYAGSTDKLRDLVKIVTKSDRGVNVKIVCIEEAKAKFCELARQQDMQAFSIYCRLLLEEGLGQINRHGEPLDNKLFPDICPEPVQQTLCRLMKSSDAELEQIKKHSAKRVATAISVTDGLGQMHHPGTGNLSDVESA</sequence>
<dbReference type="Proteomes" id="UP001140094">
    <property type="component" value="Unassembled WGS sequence"/>
</dbReference>
<dbReference type="InterPro" id="IPR051609">
    <property type="entry name" value="NmrA/Isoflavone_reductase-like"/>
</dbReference>
<gene>
    <name evidence="4" type="ORF">H4R20_000772</name>
</gene>
<accession>A0A9W8LTU8</accession>
<dbReference type="InterPro" id="IPR008030">
    <property type="entry name" value="NmrA-like"/>
</dbReference>
<evidence type="ECO:0000259" key="3">
    <source>
        <dbReference type="Pfam" id="PF05368"/>
    </source>
</evidence>
<reference evidence="4" key="1">
    <citation type="submission" date="2022-07" db="EMBL/GenBank/DDBJ databases">
        <title>Phylogenomic reconstructions and comparative analyses of Kickxellomycotina fungi.</title>
        <authorList>
            <person name="Reynolds N.K."/>
            <person name="Stajich J.E."/>
            <person name="Barry K."/>
            <person name="Grigoriev I.V."/>
            <person name="Crous P."/>
            <person name="Smith M.E."/>
        </authorList>
    </citation>
    <scope>NUCLEOTIDE SEQUENCE</scope>
    <source>
        <strain evidence="4">NRRL 1565</strain>
    </source>
</reference>
<keyword evidence="2" id="KW-0560">Oxidoreductase</keyword>
<evidence type="ECO:0000313" key="4">
    <source>
        <dbReference type="EMBL" id="KAJ2808613.1"/>
    </source>
</evidence>
<dbReference type="Gene3D" id="3.90.25.10">
    <property type="entry name" value="UDP-galactose 4-epimerase, domain 1"/>
    <property type="match status" value="1"/>
</dbReference>
<dbReference type="PANTHER" id="PTHR47706">
    <property type="entry name" value="NMRA-LIKE FAMILY PROTEIN"/>
    <property type="match status" value="1"/>
</dbReference>
<comment type="caution">
    <text evidence="4">The sequence shown here is derived from an EMBL/GenBank/DDBJ whole genome shotgun (WGS) entry which is preliminary data.</text>
</comment>
<evidence type="ECO:0000313" key="5">
    <source>
        <dbReference type="Proteomes" id="UP001140094"/>
    </source>
</evidence>
<dbReference type="OrthoDB" id="419598at2759"/>
<dbReference type="AlphaFoldDB" id="A0A9W8LTU8"/>
<dbReference type="SUPFAM" id="SSF51735">
    <property type="entry name" value="NAD(P)-binding Rossmann-fold domains"/>
    <property type="match status" value="1"/>
</dbReference>
<dbReference type="Gene3D" id="3.40.50.720">
    <property type="entry name" value="NAD(P)-binding Rossmann-like Domain"/>
    <property type="match status" value="1"/>
</dbReference>
<dbReference type="Pfam" id="PF05368">
    <property type="entry name" value="NmrA"/>
    <property type="match status" value="1"/>
</dbReference>
<evidence type="ECO:0000256" key="1">
    <source>
        <dbReference type="ARBA" id="ARBA00022857"/>
    </source>
</evidence>
<dbReference type="InterPro" id="IPR036291">
    <property type="entry name" value="NAD(P)-bd_dom_sf"/>
</dbReference>
<keyword evidence="5" id="KW-1185">Reference proteome</keyword>
<dbReference type="EMBL" id="JANBUO010000035">
    <property type="protein sequence ID" value="KAJ2808613.1"/>
    <property type="molecule type" value="Genomic_DNA"/>
</dbReference>